<evidence type="ECO:0000313" key="7">
    <source>
        <dbReference type="Proteomes" id="UP000312032"/>
    </source>
</evidence>
<evidence type="ECO:0000259" key="5">
    <source>
        <dbReference type="Pfam" id="PF00251"/>
    </source>
</evidence>
<protein>
    <recommendedName>
        <fullName evidence="2">beta-fructofuranosidase</fullName>
        <ecNumber evidence="2">3.2.1.26</ecNumber>
    </recommendedName>
</protein>
<dbReference type="InterPro" id="IPR051214">
    <property type="entry name" value="GH32_Enzymes"/>
</dbReference>
<dbReference type="Pfam" id="PF00251">
    <property type="entry name" value="Glyco_hydro_32N"/>
    <property type="match status" value="1"/>
</dbReference>
<comment type="similarity">
    <text evidence="1">Belongs to the glycosyl hydrolase 32 family.</text>
</comment>
<dbReference type="Proteomes" id="UP000312032">
    <property type="component" value="Unassembled WGS sequence"/>
</dbReference>
<dbReference type="RefSeq" id="WP_139465646.1">
    <property type="nucleotide sequence ID" value="NZ_VDHJ01000008.1"/>
</dbReference>
<gene>
    <name evidence="6" type="ORF">FHE74_06195</name>
</gene>
<dbReference type="SUPFAM" id="SSF75005">
    <property type="entry name" value="Arabinanase/levansucrase/invertase"/>
    <property type="match status" value="1"/>
</dbReference>
<dbReference type="CDD" id="cd18623">
    <property type="entry name" value="GH32_ScrB-like"/>
    <property type="match status" value="1"/>
</dbReference>
<dbReference type="InterPro" id="IPR023296">
    <property type="entry name" value="Glyco_hydro_beta-prop_sf"/>
</dbReference>
<dbReference type="PANTHER" id="PTHR43101">
    <property type="entry name" value="BETA-FRUCTOSIDASE"/>
    <property type="match status" value="1"/>
</dbReference>
<proteinExistence type="inferred from homology"/>
<dbReference type="AlphaFoldDB" id="A0A5C4U2R7"/>
<dbReference type="EC" id="3.2.1.26" evidence="2"/>
<name>A0A5C4U2R7_9CORY</name>
<evidence type="ECO:0000256" key="3">
    <source>
        <dbReference type="ARBA" id="ARBA00022801"/>
    </source>
</evidence>
<comment type="caution">
    <text evidence="6">The sequence shown here is derived from an EMBL/GenBank/DDBJ whole genome shotgun (WGS) entry which is preliminary data.</text>
</comment>
<evidence type="ECO:0000313" key="6">
    <source>
        <dbReference type="EMBL" id="TNL97264.1"/>
    </source>
</evidence>
<dbReference type="GO" id="GO:0005975">
    <property type="term" value="P:carbohydrate metabolic process"/>
    <property type="evidence" value="ECO:0007669"/>
    <property type="project" value="InterPro"/>
</dbReference>
<evidence type="ECO:0000256" key="4">
    <source>
        <dbReference type="ARBA" id="ARBA00023295"/>
    </source>
</evidence>
<keyword evidence="3 6" id="KW-0378">Hydrolase</keyword>
<evidence type="ECO:0000256" key="1">
    <source>
        <dbReference type="ARBA" id="ARBA00009902"/>
    </source>
</evidence>
<feature type="domain" description="Glycosyl hydrolase family 32 N-terminal" evidence="5">
    <location>
        <begin position="11"/>
        <end position="312"/>
    </location>
</feature>
<dbReference type="Gene3D" id="2.115.10.20">
    <property type="entry name" value="Glycosyl hydrolase domain, family 43"/>
    <property type="match status" value="1"/>
</dbReference>
<dbReference type="InterPro" id="IPR013148">
    <property type="entry name" value="Glyco_hydro_32_N"/>
</dbReference>
<evidence type="ECO:0000256" key="2">
    <source>
        <dbReference type="ARBA" id="ARBA00012758"/>
    </source>
</evidence>
<accession>A0A5C4U2R7</accession>
<organism evidence="6 7">
    <name type="scientific">Corynebacterium tapiri</name>
    <dbReference type="NCBI Taxonomy" id="1448266"/>
    <lineage>
        <taxon>Bacteria</taxon>
        <taxon>Bacillati</taxon>
        <taxon>Actinomycetota</taxon>
        <taxon>Actinomycetes</taxon>
        <taxon>Mycobacteriales</taxon>
        <taxon>Corynebacteriaceae</taxon>
        <taxon>Corynebacterium</taxon>
    </lineage>
</organism>
<reference evidence="6 7" key="1">
    <citation type="submission" date="2019-06" db="EMBL/GenBank/DDBJ databases">
        <authorList>
            <person name="Li J."/>
        </authorList>
    </citation>
    <scope>NUCLEOTIDE SEQUENCE [LARGE SCALE GENOMIC DNA]</scope>
    <source>
        <strain evidence="6 7">LMG 28165</strain>
    </source>
</reference>
<dbReference type="EMBL" id="VDHJ01000008">
    <property type="protein sequence ID" value="TNL97264.1"/>
    <property type="molecule type" value="Genomic_DNA"/>
</dbReference>
<keyword evidence="4" id="KW-0326">Glycosidase</keyword>
<dbReference type="InterPro" id="IPR001362">
    <property type="entry name" value="Glyco_hydro_32"/>
</dbReference>
<dbReference type="GO" id="GO:0004564">
    <property type="term" value="F:beta-fructofuranosidase activity"/>
    <property type="evidence" value="ECO:0007669"/>
    <property type="project" value="UniProtKB-EC"/>
</dbReference>
<dbReference type="PANTHER" id="PTHR43101:SF1">
    <property type="entry name" value="BETA-FRUCTOSIDASE"/>
    <property type="match status" value="1"/>
</dbReference>
<dbReference type="SMART" id="SM00640">
    <property type="entry name" value="Glyco_32"/>
    <property type="match status" value="1"/>
</dbReference>
<sequence length="410" mass="45571">MSRDFLRPQWHLTAPAGRLNDPNGLFLSGDKLHVFYQHDPVFPTRPKRTGWGHATIDLGGDLIPRHLPDALYPHLPYDLDGCYSGCAVPQNEGVRLFYTGNVKVNGERYTSQNQVHLSDPDGPHGGIFRPDPANPLIDGPAPGFTAHFRDPHVTCDEQGWRMVIGAQNDALEGQVVLYRSQDLDSWEFQGPLNFDRPAPRGYMYECPNLLTMTDTQTGEQRDVLVICPQSDVDTCVYAVGLLDGTSFHIETDFAPLDFGHEFYAPHLVSRDGRALMMAWMGLPGRDETPTEGWVHCLTAVRELVLENGRIKQEILLPEQALQTRVDLADEERVLTVFDSHGNPGPRVHYEPEKGTLTLSREGDIRSMACGSGELHLTVDGCALELTAEDGLVAAASMAYGDWTEITEERL</sequence>
<keyword evidence="7" id="KW-1185">Reference proteome</keyword>
<dbReference type="OrthoDB" id="9776657at2"/>